<keyword evidence="8" id="KW-1003">Cell membrane</keyword>
<gene>
    <name evidence="11" type="ORF">BCR34DRAFT_483365</name>
</gene>
<evidence type="ECO:0000256" key="3">
    <source>
        <dbReference type="ARBA" id="ARBA00022448"/>
    </source>
</evidence>
<feature type="transmembrane region" description="Helical" evidence="8">
    <location>
        <begin position="476"/>
        <end position="494"/>
    </location>
</feature>
<evidence type="ECO:0000256" key="4">
    <source>
        <dbReference type="ARBA" id="ARBA00022692"/>
    </source>
</evidence>
<dbReference type="GO" id="GO:0015112">
    <property type="term" value="F:nitrate transmembrane transporter activity"/>
    <property type="evidence" value="ECO:0007669"/>
    <property type="project" value="UniProtKB-UniRule"/>
</dbReference>
<dbReference type="PANTHER" id="PTHR23515">
    <property type="entry name" value="HIGH-AFFINITY NITRATE TRANSPORTER 2.3"/>
    <property type="match status" value="1"/>
</dbReference>
<dbReference type="SUPFAM" id="SSF103473">
    <property type="entry name" value="MFS general substrate transporter"/>
    <property type="match status" value="1"/>
</dbReference>
<dbReference type="InterPro" id="IPR020846">
    <property type="entry name" value="MFS_dom"/>
</dbReference>
<evidence type="ECO:0000313" key="12">
    <source>
        <dbReference type="Proteomes" id="UP000193144"/>
    </source>
</evidence>
<keyword evidence="5 8" id="KW-1133">Transmembrane helix</keyword>
<feature type="transmembrane region" description="Helical" evidence="8">
    <location>
        <begin position="387"/>
        <end position="406"/>
    </location>
</feature>
<dbReference type="GO" id="GO:0005886">
    <property type="term" value="C:plasma membrane"/>
    <property type="evidence" value="ECO:0007669"/>
    <property type="project" value="UniProtKB-SubCell"/>
</dbReference>
<feature type="transmembrane region" description="Helical" evidence="8">
    <location>
        <begin position="128"/>
        <end position="148"/>
    </location>
</feature>
<dbReference type="GO" id="GO:0042128">
    <property type="term" value="P:nitrate assimilation"/>
    <property type="evidence" value="ECO:0007669"/>
    <property type="project" value="UniProtKB-UniRule"/>
</dbReference>
<feature type="domain" description="Major facilitator superfamily (MFS) profile" evidence="10">
    <location>
        <begin position="36"/>
        <end position="499"/>
    </location>
</feature>
<evidence type="ECO:0000256" key="6">
    <source>
        <dbReference type="ARBA" id="ARBA00023063"/>
    </source>
</evidence>
<evidence type="ECO:0000256" key="1">
    <source>
        <dbReference type="ARBA" id="ARBA00004141"/>
    </source>
</evidence>
<evidence type="ECO:0000313" key="11">
    <source>
        <dbReference type="EMBL" id="ORY11997.1"/>
    </source>
</evidence>
<dbReference type="Gene3D" id="1.20.1250.20">
    <property type="entry name" value="MFS general substrate transporter like domains"/>
    <property type="match status" value="2"/>
</dbReference>
<comment type="similarity">
    <text evidence="2 8">Belongs to the major facilitator superfamily. Nitrate/nitrite porter (TC 2.A.1.8) family.</text>
</comment>
<keyword evidence="6 8" id="KW-0534">Nitrate assimilation</keyword>
<organism evidence="11 12">
    <name type="scientific">Clohesyomyces aquaticus</name>
    <dbReference type="NCBI Taxonomy" id="1231657"/>
    <lineage>
        <taxon>Eukaryota</taxon>
        <taxon>Fungi</taxon>
        <taxon>Dikarya</taxon>
        <taxon>Ascomycota</taxon>
        <taxon>Pezizomycotina</taxon>
        <taxon>Dothideomycetes</taxon>
        <taxon>Pleosporomycetidae</taxon>
        <taxon>Pleosporales</taxon>
        <taxon>Lindgomycetaceae</taxon>
        <taxon>Clohesyomyces</taxon>
    </lineage>
</organism>
<proteinExistence type="inferred from homology"/>
<evidence type="ECO:0000256" key="2">
    <source>
        <dbReference type="ARBA" id="ARBA00008432"/>
    </source>
</evidence>
<feature type="transmembrane region" description="Helical" evidence="8">
    <location>
        <begin position="160"/>
        <end position="179"/>
    </location>
</feature>
<dbReference type="InterPro" id="IPR036259">
    <property type="entry name" value="MFS_trans_sf"/>
</dbReference>
<comment type="subcellular location">
    <subcellularLocation>
        <location evidence="8">Cell membrane</location>
        <topology evidence="8">Multi-pass membrane protein</topology>
    </subcellularLocation>
    <subcellularLocation>
        <location evidence="1">Membrane</location>
        <topology evidence="1">Multi-pass membrane protein</topology>
    </subcellularLocation>
</comment>
<feature type="transmembrane region" description="Helical" evidence="8">
    <location>
        <begin position="102"/>
        <end position="122"/>
    </location>
</feature>
<feature type="transmembrane region" description="Helical" evidence="8">
    <location>
        <begin position="442"/>
        <end position="464"/>
    </location>
</feature>
<feature type="transmembrane region" description="Helical" evidence="8">
    <location>
        <begin position="199"/>
        <end position="219"/>
    </location>
</feature>
<accession>A0A1Y1ZPS9</accession>
<dbReference type="InterPro" id="IPR011701">
    <property type="entry name" value="MFS"/>
</dbReference>
<dbReference type="EMBL" id="MCFA01000055">
    <property type="protein sequence ID" value="ORY11997.1"/>
    <property type="molecule type" value="Genomic_DNA"/>
</dbReference>
<feature type="transmembrane region" description="Helical" evidence="8">
    <location>
        <begin position="32"/>
        <end position="52"/>
    </location>
</feature>
<evidence type="ECO:0000256" key="5">
    <source>
        <dbReference type="ARBA" id="ARBA00022989"/>
    </source>
</evidence>
<keyword evidence="7 8" id="KW-0472">Membrane</keyword>
<sequence>MAKFASLWQAPQVNPINKKARSIPFFNPVSNVYGRVFFFSWFGFMIAFWSWYAFPPLLADVIAGDLGMKPYQVANSNIIALTATLIVRLIAGPCCDRFGPRITFAGCLLAGAVPTFLAGAVFNASGLYALRFFIGILGGSFVPCQVWTTGFFDKNVVGTANALTGGLGNLGGGITYFVMPAVYNALRKDGLPKHKAWRVSFIVPGILIVFVALCLLLLCPDTPTGKWEDRFASAEENLRRHSVGGVVDIPGHIGDAPPASSEKGTESDAGKDHGWKDSEAHATDTTMLETARGEVIQKPSFSEMMHVIISPQTLVTAACYFCTFGAELAINSILGNYYMKNFPKLGLQHTGNWAAMFGLLNGVTRPLGGFISDFAYRRTNSVWAKKAVLHTYGILTGVFLIAIGVLDSKNQSTMFGLVAGMAVFLEGGNGADFGLVPHVHPYANGIVSGFTGAAGNFGGIIFAIIFRYNGKDYGKVFWIIGVMTIGINLAVSWIRPIPKGQIGGR</sequence>
<name>A0A1Y1ZPS9_9PLEO</name>
<keyword evidence="4 8" id="KW-0812">Transmembrane</keyword>
<dbReference type="NCBIfam" id="TIGR00886">
    <property type="entry name" value="2A0108"/>
    <property type="match status" value="1"/>
</dbReference>
<feature type="region of interest" description="Disordered" evidence="9">
    <location>
        <begin position="250"/>
        <end position="283"/>
    </location>
</feature>
<dbReference type="STRING" id="1231657.A0A1Y1ZPS9"/>
<evidence type="ECO:0000259" key="10">
    <source>
        <dbReference type="PROSITE" id="PS50850"/>
    </source>
</evidence>
<dbReference type="Proteomes" id="UP000193144">
    <property type="component" value="Unassembled WGS sequence"/>
</dbReference>
<dbReference type="OrthoDB" id="434240at2759"/>
<feature type="transmembrane region" description="Helical" evidence="8">
    <location>
        <begin position="314"/>
        <end position="334"/>
    </location>
</feature>
<feature type="transmembrane region" description="Helical" evidence="8">
    <location>
        <begin position="72"/>
        <end position="90"/>
    </location>
</feature>
<evidence type="ECO:0000256" key="8">
    <source>
        <dbReference type="RuleBase" id="RU366033"/>
    </source>
</evidence>
<reference evidence="11 12" key="1">
    <citation type="submission" date="2016-07" db="EMBL/GenBank/DDBJ databases">
        <title>Pervasive Adenine N6-methylation of Active Genes in Fungi.</title>
        <authorList>
            <consortium name="DOE Joint Genome Institute"/>
            <person name="Mondo S.J."/>
            <person name="Dannebaum R.O."/>
            <person name="Kuo R.C."/>
            <person name="Labutti K."/>
            <person name="Haridas S."/>
            <person name="Kuo A."/>
            <person name="Salamov A."/>
            <person name="Ahrendt S.R."/>
            <person name="Lipzen A."/>
            <person name="Sullivan W."/>
            <person name="Andreopoulos W.B."/>
            <person name="Clum A."/>
            <person name="Lindquist E."/>
            <person name="Daum C."/>
            <person name="Ramamoorthy G.K."/>
            <person name="Gryganskyi A."/>
            <person name="Culley D."/>
            <person name="Magnuson J.K."/>
            <person name="James T.Y."/>
            <person name="O'Malley M.A."/>
            <person name="Stajich J.E."/>
            <person name="Spatafora J.W."/>
            <person name="Visel A."/>
            <person name="Grigoriev I.V."/>
        </authorList>
    </citation>
    <scope>NUCLEOTIDE SEQUENCE [LARGE SCALE GENOMIC DNA]</scope>
    <source>
        <strain evidence="11 12">CBS 115471</strain>
    </source>
</reference>
<dbReference type="Pfam" id="PF07690">
    <property type="entry name" value="MFS_1"/>
    <property type="match status" value="1"/>
</dbReference>
<feature type="compositionally biased region" description="Basic and acidic residues" evidence="9">
    <location>
        <begin position="263"/>
        <end position="282"/>
    </location>
</feature>
<dbReference type="PROSITE" id="PS50850">
    <property type="entry name" value="MFS"/>
    <property type="match status" value="1"/>
</dbReference>
<keyword evidence="3 8" id="KW-0813">Transport</keyword>
<evidence type="ECO:0000256" key="7">
    <source>
        <dbReference type="ARBA" id="ARBA00023136"/>
    </source>
</evidence>
<dbReference type="InterPro" id="IPR004737">
    <property type="entry name" value="NO3_transporter_NarK/NarU-like"/>
</dbReference>
<dbReference type="GO" id="GO:0015113">
    <property type="term" value="F:nitrite transmembrane transporter activity"/>
    <property type="evidence" value="ECO:0007669"/>
    <property type="project" value="InterPro"/>
</dbReference>
<dbReference type="AlphaFoldDB" id="A0A1Y1ZPS9"/>
<dbReference type="InterPro" id="IPR044772">
    <property type="entry name" value="NO3_transporter"/>
</dbReference>
<evidence type="ECO:0000256" key="9">
    <source>
        <dbReference type="SAM" id="MobiDB-lite"/>
    </source>
</evidence>
<keyword evidence="12" id="KW-1185">Reference proteome</keyword>
<protein>
    <recommendedName>
        <fullName evidence="8">Nitrate/nitrite transporter</fullName>
    </recommendedName>
</protein>
<comment type="caution">
    <text evidence="11">The sequence shown here is derived from an EMBL/GenBank/DDBJ whole genome shotgun (WGS) entry which is preliminary data.</text>
</comment>